<proteinExistence type="predicted"/>
<dbReference type="RefSeq" id="WP_200590954.1">
    <property type="nucleotide sequence ID" value="NZ_JAEPBG010000002.1"/>
</dbReference>
<feature type="transmembrane region" description="Helical" evidence="6">
    <location>
        <begin position="558"/>
        <end position="585"/>
    </location>
</feature>
<keyword evidence="3" id="KW-0378">Hydrolase</keyword>
<dbReference type="InterPro" id="IPR015679">
    <property type="entry name" value="PLipase_D_fam"/>
</dbReference>
<dbReference type="Gene3D" id="3.30.870.10">
    <property type="entry name" value="Endonuclease Chain A"/>
    <property type="match status" value="2"/>
</dbReference>
<organism evidence="8 9">
    <name type="scientific">Noviherbaspirillum pedocola</name>
    <dbReference type="NCBI Taxonomy" id="2801341"/>
    <lineage>
        <taxon>Bacteria</taxon>
        <taxon>Pseudomonadati</taxon>
        <taxon>Pseudomonadota</taxon>
        <taxon>Betaproteobacteria</taxon>
        <taxon>Burkholderiales</taxon>
        <taxon>Oxalobacteraceae</taxon>
        <taxon>Noviherbaspirillum</taxon>
    </lineage>
</organism>
<accession>A0A934W5Q0</accession>
<dbReference type="Pfam" id="PF13091">
    <property type="entry name" value="PLDc_2"/>
    <property type="match status" value="1"/>
</dbReference>
<evidence type="ECO:0000259" key="7">
    <source>
        <dbReference type="PROSITE" id="PS50035"/>
    </source>
</evidence>
<dbReference type="SMART" id="SM00155">
    <property type="entry name" value="PLDc"/>
    <property type="match status" value="2"/>
</dbReference>
<feature type="domain" description="PLD phosphodiesterase" evidence="7">
    <location>
        <begin position="374"/>
        <end position="396"/>
    </location>
</feature>
<dbReference type="AlphaFoldDB" id="A0A934W5Q0"/>
<feature type="region of interest" description="Disordered" evidence="5">
    <location>
        <begin position="214"/>
        <end position="247"/>
    </location>
</feature>
<comment type="catalytic activity">
    <reaction evidence="1">
        <text>a 1,2-diacyl-sn-glycero-3-phosphocholine + H2O = a 1,2-diacyl-sn-glycero-3-phosphate + choline + H(+)</text>
        <dbReference type="Rhea" id="RHEA:14445"/>
        <dbReference type="ChEBI" id="CHEBI:15354"/>
        <dbReference type="ChEBI" id="CHEBI:15377"/>
        <dbReference type="ChEBI" id="CHEBI:15378"/>
        <dbReference type="ChEBI" id="CHEBI:57643"/>
        <dbReference type="ChEBI" id="CHEBI:58608"/>
        <dbReference type="EC" id="3.1.4.4"/>
    </reaction>
</comment>
<dbReference type="InterPro" id="IPR032816">
    <property type="entry name" value="VTT_dom"/>
</dbReference>
<protein>
    <submittedName>
        <fullName evidence="8">VTT domain-containing protein</fullName>
    </submittedName>
</protein>
<sequence>MHTDSRFTQPSHQEAGLLQPGRNCWRIERARRFSLLIDADAYFRALRAAIRAARRSVYILGWDIDSRIRLVPGGAQDGYPEPLADFLHAVVRDRPELRIHVLNWDFAMLYALERELLPSYQPGWRRHRRLAFCMDGRHPVGASHHQKIVVVDDRLAFVGGLDLTRSRWDTPEHAPQQPLRRDPDGKPYAPFHDVQAMVDGDVAATLGALARERWRRATGKPAREPRADRQARRQKAASAQPVDPWPAHIEPDLTDVDVAISRTAPAYDGESGIYEVRQLYLDAIDAARETLFFENQYFTSDALCNALSARLARPDAPETLVVSPHSQSGWLEQETMGALRARIHQRLRNADHGARYRMVCPHLPGLSEGCLNVHSKVFSVDDRLFSVGSANMSNRSMAYDTECNLSIEARGERSEDLRGAIARMRNRLLAEHLDVTPEQVAASMTACGSLHRTLDALRRERTLAPLEPAFTPEMESMMLDSAVFDPEQPIKPDELIAQMVPEDAHKPVPRRLVGLGGLAIALALLAVVWRFTPLREWVNLASLITFARSLQDMPFTPLAAIGCYALAGVLMVPVTLLIAVTGIVFGPFEGAAYAVCGSMLSAFLTYWIGRWCGRDALRGLLGARINRLSHRLAQRGILAMVVIRILPVAPFSVINVVAGAFHIRLRDYLVGTLLGMTPGIVLTVTFVHNLAEAIRHPSFGTVLMLSLVAVLLIASAVGLQRLFGMRERAWKS</sequence>
<feature type="region of interest" description="Disordered" evidence="5">
    <location>
        <begin position="166"/>
        <end position="190"/>
    </location>
</feature>
<feature type="transmembrane region" description="Helical" evidence="6">
    <location>
        <begin position="512"/>
        <end position="532"/>
    </location>
</feature>
<name>A0A934W5Q0_9BURK</name>
<dbReference type="CDD" id="cd09140">
    <property type="entry name" value="PLDc_vPLD1_2_like_bac_1"/>
    <property type="match status" value="1"/>
</dbReference>
<dbReference type="CDD" id="cd09143">
    <property type="entry name" value="PLDc_vPLD1_2_like_bac_2"/>
    <property type="match status" value="1"/>
</dbReference>
<feature type="compositionally biased region" description="Basic and acidic residues" evidence="5">
    <location>
        <begin position="221"/>
        <end position="231"/>
    </location>
</feature>
<evidence type="ECO:0000313" key="8">
    <source>
        <dbReference type="EMBL" id="MBK4734185.1"/>
    </source>
</evidence>
<evidence type="ECO:0000256" key="5">
    <source>
        <dbReference type="SAM" id="MobiDB-lite"/>
    </source>
</evidence>
<comment type="caution">
    <text evidence="8">The sequence shown here is derived from an EMBL/GenBank/DDBJ whole genome shotgun (WGS) entry which is preliminary data.</text>
</comment>
<keyword evidence="4" id="KW-0443">Lipid metabolism</keyword>
<dbReference type="GO" id="GO:0004630">
    <property type="term" value="F:phospholipase D activity"/>
    <property type="evidence" value="ECO:0007669"/>
    <property type="project" value="UniProtKB-EC"/>
</dbReference>
<keyword evidence="6" id="KW-1133">Transmembrane helix</keyword>
<dbReference type="Pfam" id="PF09335">
    <property type="entry name" value="VTT_dom"/>
    <property type="match status" value="1"/>
</dbReference>
<keyword evidence="9" id="KW-1185">Reference proteome</keyword>
<evidence type="ECO:0000256" key="4">
    <source>
        <dbReference type="ARBA" id="ARBA00023098"/>
    </source>
</evidence>
<evidence type="ECO:0000256" key="2">
    <source>
        <dbReference type="ARBA" id="ARBA00022737"/>
    </source>
</evidence>
<dbReference type="Pfam" id="PF00614">
    <property type="entry name" value="PLDc"/>
    <property type="match status" value="1"/>
</dbReference>
<dbReference type="PANTHER" id="PTHR18896">
    <property type="entry name" value="PHOSPHOLIPASE D"/>
    <property type="match status" value="1"/>
</dbReference>
<dbReference type="InterPro" id="IPR025202">
    <property type="entry name" value="PLD-like_dom"/>
</dbReference>
<evidence type="ECO:0000256" key="6">
    <source>
        <dbReference type="SAM" id="Phobius"/>
    </source>
</evidence>
<feature type="transmembrane region" description="Helical" evidence="6">
    <location>
        <begin position="668"/>
        <end position="687"/>
    </location>
</feature>
<reference evidence="8" key="1">
    <citation type="submission" date="2021-01" db="EMBL/GenBank/DDBJ databases">
        <title>Genome sequence of strain Noviherbaspirillum sp. DKR-6.</title>
        <authorList>
            <person name="Chaudhary D.K."/>
        </authorList>
    </citation>
    <scope>NUCLEOTIDE SEQUENCE</scope>
    <source>
        <strain evidence="8">DKR-6</strain>
    </source>
</reference>
<dbReference type="PROSITE" id="PS50035">
    <property type="entry name" value="PLD"/>
    <property type="match status" value="2"/>
</dbReference>
<evidence type="ECO:0000256" key="3">
    <source>
        <dbReference type="ARBA" id="ARBA00022801"/>
    </source>
</evidence>
<keyword evidence="2" id="KW-0677">Repeat</keyword>
<evidence type="ECO:0000313" key="9">
    <source>
        <dbReference type="Proteomes" id="UP000622890"/>
    </source>
</evidence>
<feature type="transmembrane region" description="Helical" evidence="6">
    <location>
        <begin position="699"/>
        <end position="723"/>
    </location>
</feature>
<dbReference type="GO" id="GO:0009395">
    <property type="term" value="P:phospholipid catabolic process"/>
    <property type="evidence" value="ECO:0007669"/>
    <property type="project" value="TreeGrafter"/>
</dbReference>
<dbReference type="InterPro" id="IPR001736">
    <property type="entry name" value="PLipase_D/transphosphatidylase"/>
</dbReference>
<feature type="domain" description="PLD phosphodiesterase" evidence="7">
    <location>
        <begin position="140"/>
        <end position="167"/>
    </location>
</feature>
<dbReference type="SUPFAM" id="SSF56024">
    <property type="entry name" value="Phospholipase D/nuclease"/>
    <property type="match status" value="2"/>
</dbReference>
<dbReference type="Proteomes" id="UP000622890">
    <property type="component" value="Unassembled WGS sequence"/>
</dbReference>
<dbReference type="EMBL" id="JAEPBG010000002">
    <property type="protein sequence ID" value="MBK4734185.1"/>
    <property type="molecule type" value="Genomic_DNA"/>
</dbReference>
<keyword evidence="6" id="KW-0812">Transmembrane</keyword>
<feature type="transmembrane region" description="Helical" evidence="6">
    <location>
        <begin position="637"/>
        <end position="662"/>
    </location>
</feature>
<keyword evidence="6" id="KW-0472">Membrane</keyword>
<evidence type="ECO:0000256" key="1">
    <source>
        <dbReference type="ARBA" id="ARBA00000798"/>
    </source>
</evidence>
<feature type="transmembrane region" description="Helical" evidence="6">
    <location>
        <begin position="591"/>
        <end position="609"/>
    </location>
</feature>
<gene>
    <name evidence="8" type="ORF">JJB74_06140</name>
</gene>
<dbReference type="PANTHER" id="PTHR18896:SF76">
    <property type="entry name" value="PHOSPHOLIPASE"/>
    <property type="match status" value="1"/>
</dbReference>